<dbReference type="EMBL" id="GAMC01002905">
    <property type="protein sequence ID" value="JAC03651.1"/>
    <property type="molecule type" value="mRNA"/>
</dbReference>
<feature type="transmembrane region" description="Helical" evidence="9">
    <location>
        <begin position="130"/>
        <end position="151"/>
    </location>
</feature>
<keyword evidence="11" id="KW-0762">Sugar transport</keyword>
<evidence type="ECO:0000256" key="7">
    <source>
        <dbReference type="ARBA" id="ARBA00023180"/>
    </source>
</evidence>
<feature type="transmembrane region" description="Helical" evidence="9">
    <location>
        <begin position="190"/>
        <end position="208"/>
    </location>
</feature>
<dbReference type="OrthoDB" id="4540492at2759"/>
<dbReference type="GO" id="GO:0005886">
    <property type="term" value="C:plasma membrane"/>
    <property type="evidence" value="ECO:0007669"/>
    <property type="project" value="UniProtKB-SubCell"/>
</dbReference>
<dbReference type="CDD" id="cd17357">
    <property type="entry name" value="MFS_GLUT_Class1_2_like"/>
    <property type="match status" value="1"/>
</dbReference>
<dbReference type="FunFam" id="1.20.1250.20:FF:001511">
    <property type="entry name" value="Solute carrier family 2, facilitated glucose transporter member 5"/>
    <property type="match status" value="1"/>
</dbReference>
<keyword evidence="5 9" id="KW-1133">Transmembrane helix</keyword>
<sequence>MSASQCEQGDYKAITLSENIPSAVKLNEEQHLVDQQDKGRWTKQLAFVGYGATMGSAIPAGYCVGVMNSPAVFMREWCNQTLIDRYDWHLSETGINILWSAIVSVFLISGAIGSLTGAKVANRFGRRSSYLYCGFFFITSAILFFTCRMMRSVEALIIARLLAGLAAGLSTACLPMYLAEVAPLSMRGALGVFCPIGLTVGVLVAQILSLRTVFGNADQWHIALSLYIIIVLICYAPMKYYPESPKWLYIMKGDKEGARQQLEKLRGNVDANVIKREMLAMEVEANVESQASSYGDVLKDPKLRLPLILVCAFQGGQQLSGINAIFYYSVSIFLRAGLSPTAAEMANLGAGSVNLIISLLGPYLMSRFNRRPLLLFSTFFSGVSLMSFAVMLYFIDYVSWFAMGCVSCIFLYIFFFQLGLAPIPFFIGSELFEVAPRPAAMSLGSVSSWVCNFTVGMLFPTLQEAWGSLVFVPFSIDCALLFMLTKRYLPETKGRDPAQVGPLMANGFKSNIHEVK</sequence>
<dbReference type="InterPro" id="IPR045263">
    <property type="entry name" value="GLUT"/>
</dbReference>
<dbReference type="GO" id="GO:0005353">
    <property type="term" value="F:fructose transmembrane transporter activity"/>
    <property type="evidence" value="ECO:0007669"/>
    <property type="project" value="UniProtKB-ARBA"/>
</dbReference>
<dbReference type="InterPro" id="IPR003663">
    <property type="entry name" value="Sugar/inositol_transpt"/>
</dbReference>
<evidence type="ECO:0000256" key="6">
    <source>
        <dbReference type="ARBA" id="ARBA00023136"/>
    </source>
</evidence>
<proteinExistence type="evidence at transcript level"/>
<feature type="transmembrane region" description="Helical" evidence="9">
    <location>
        <begin position="220"/>
        <end position="238"/>
    </location>
</feature>
<dbReference type="PANTHER" id="PTHR23503">
    <property type="entry name" value="SOLUTE CARRIER FAMILY 2"/>
    <property type="match status" value="1"/>
</dbReference>
<dbReference type="SUPFAM" id="SSF103473">
    <property type="entry name" value="MFS general substrate transporter"/>
    <property type="match status" value="1"/>
</dbReference>
<keyword evidence="7" id="KW-0325">Glycoprotein</keyword>
<evidence type="ECO:0000256" key="2">
    <source>
        <dbReference type="ARBA" id="ARBA00022448"/>
    </source>
</evidence>
<organism evidence="11">
    <name type="scientific">Ceratitis capitata</name>
    <name type="common">Mediterranean fruit fly</name>
    <name type="synonym">Tephritis capitata</name>
    <dbReference type="NCBI Taxonomy" id="7213"/>
    <lineage>
        <taxon>Eukaryota</taxon>
        <taxon>Metazoa</taxon>
        <taxon>Ecdysozoa</taxon>
        <taxon>Arthropoda</taxon>
        <taxon>Hexapoda</taxon>
        <taxon>Insecta</taxon>
        <taxon>Pterygota</taxon>
        <taxon>Neoptera</taxon>
        <taxon>Endopterygota</taxon>
        <taxon>Diptera</taxon>
        <taxon>Brachycera</taxon>
        <taxon>Muscomorpha</taxon>
        <taxon>Tephritoidea</taxon>
        <taxon>Tephritidae</taxon>
        <taxon>Ceratitis</taxon>
        <taxon>Ceratitis</taxon>
    </lineage>
</organism>
<dbReference type="Gene3D" id="1.20.1250.20">
    <property type="entry name" value="MFS general substrate transporter like domains"/>
    <property type="match status" value="1"/>
</dbReference>
<feature type="transmembrane region" description="Helical" evidence="9">
    <location>
        <begin position="401"/>
        <end position="427"/>
    </location>
</feature>
<dbReference type="GO" id="GO:1990539">
    <property type="term" value="P:fructose import across plasma membrane"/>
    <property type="evidence" value="ECO:0007669"/>
    <property type="project" value="UniProtKB-ARBA"/>
</dbReference>
<feature type="transmembrane region" description="Helical" evidence="9">
    <location>
        <begin position="97"/>
        <end position="118"/>
    </location>
</feature>
<evidence type="ECO:0000259" key="10">
    <source>
        <dbReference type="PROSITE" id="PS50850"/>
    </source>
</evidence>
<feature type="domain" description="Major facilitator superfamily (MFS) profile" evidence="10">
    <location>
        <begin position="54"/>
        <end position="493"/>
    </location>
</feature>
<dbReference type="InterPro" id="IPR020846">
    <property type="entry name" value="MFS_dom"/>
</dbReference>
<dbReference type="PRINTS" id="PR00171">
    <property type="entry name" value="SUGRTRNSPORT"/>
</dbReference>
<reference evidence="11" key="1">
    <citation type="submission" date="2013-07" db="EMBL/GenBank/DDBJ databases">
        <authorList>
            <person name="Geib S."/>
        </authorList>
    </citation>
    <scope>NUCLEOTIDE SEQUENCE</scope>
</reference>
<keyword evidence="3" id="KW-1003">Cell membrane</keyword>
<dbReference type="AlphaFoldDB" id="W8BQV2"/>
<comment type="similarity">
    <text evidence="8">Belongs to the major facilitator superfamily. Sugar transporter (TC 2.A.1.1) family.</text>
</comment>
<dbReference type="PROSITE" id="PS00217">
    <property type="entry name" value="SUGAR_TRANSPORT_2"/>
    <property type="match status" value="1"/>
</dbReference>
<dbReference type="GeneID" id="101458716"/>
<feature type="transmembrane region" description="Helical" evidence="9">
    <location>
        <begin position="439"/>
        <end position="459"/>
    </location>
</feature>
<reference evidence="11" key="2">
    <citation type="journal article" date="2014" name="BMC Genomics">
        <title>A genomic perspective to assessing quality of mass-reared SIT flies used in Mediterranean fruit fly (Ceratitis capitata) eradication in California.</title>
        <authorList>
            <person name="Calla B."/>
            <person name="Hall B."/>
            <person name="Hou S."/>
            <person name="Geib S.M."/>
        </authorList>
    </citation>
    <scope>NUCLEOTIDE SEQUENCE</scope>
</reference>
<gene>
    <name evidence="11" type="primary">GTR1</name>
</gene>
<evidence type="ECO:0000256" key="1">
    <source>
        <dbReference type="ARBA" id="ARBA00004651"/>
    </source>
</evidence>
<accession>W8BQV2</accession>
<evidence type="ECO:0000313" key="11">
    <source>
        <dbReference type="EMBL" id="JAC03651.1"/>
    </source>
</evidence>
<keyword evidence="4 9" id="KW-0812">Transmembrane</keyword>
<evidence type="ECO:0000256" key="4">
    <source>
        <dbReference type="ARBA" id="ARBA00022692"/>
    </source>
</evidence>
<feature type="transmembrane region" description="Helical" evidence="9">
    <location>
        <begin position="465"/>
        <end position="485"/>
    </location>
</feature>
<evidence type="ECO:0000256" key="8">
    <source>
        <dbReference type="RuleBase" id="RU003346"/>
    </source>
</evidence>
<keyword evidence="2 8" id="KW-0813">Transport</keyword>
<dbReference type="NCBIfam" id="TIGR00879">
    <property type="entry name" value="SP"/>
    <property type="match status" value="1"/>
</dbReference>
<evidence type="ECO:0000256" key="9">
    <source>
        <dbReference type="SAM" id="Phobius"/>
    </source>
</evidence>
<dbReference type="PANTHER" id="PTHR23503:SF127">
    <property type="entry name" value="FI08437P-RELATED"/>
    <property type="match status" value="1"/>
</dbReference>
<feature type="transmembrane region" description="Helical" evidence="9">
    <location>
        <begin position="157"/>
        <end position="178"/>
    </location>
</feature>
<keyword evidence="6 9" id="KW-0472">Membrane</keyword>
<evidence type="ECO:0000256" key="5">
    <source>
        <dbReference type="ARBA" id="ARBA00022989"/>
    </source>
</evidence>
<feature type="transmembrane region" description="Helical" evidence="9">
    <location>
        <begin position="45"/>
        <end position="67"/>
    </location>
</feature>
<dbReference type="KEGG" id="ccat:101458716"/>
<comment type="subcellular location">
    <subcellularLocation>
        <location evidence="1">Cell membrane</location>
        <topology evidence="1">Multi-pass membrane protein</topology>
    </subcellularLocation>
</comment>
<dbReference type="InterPro" id="IPR036259">
    <property type="entry name" value="MFS_trans_sf"/>
</dbReference>
<dbReference type="PROSITE" id="PS50850">
    <property type="entry name" value="MFS"/>
    <property type="match status" value="1"/>
</dbReference>
<feature type="transmembrane region" description="Helical" evidence="9">
    <location>
        <begin position="373"/>
        <end position="395"/>
    </location>
</feature>
<dbReference type="Pfam" id="PF00083">
    <property type="entry name" value="Sugar_tr"/>
    <property type="match status" value="1"/>
</dbReference>
<evidence type="ECO:0000256" key="3">
    <source>
        <dbReference type="ARBA" id="ARBA00022475"/>
    </source>
</evidence>
<dbReference type="InterPro" id="IPR005828">
    <property type="entry name" value="MFS_sugar_transport-like"/>
</dbReference>
<dbReference type="InterPro" id="IPR005829">
    <property type="entry name" value="Sugar_transporter_CS"/>
</dbReference>
<protein>
    <submittedName>
        <fullName evidence="11">Solute carrier family 2, facilitated glucose transporter member 1</fullName>
    </submittedName>
</protein>
<name>W8BQV2_CERCA</name>